<dbReference type="Gene3D" id="1.10.10.10">
    <property type="entry name" value="Winged helix-like DNA-binding domain superfamily/Winged helix DNA-binding domain"/>
    <property type="match status" value="1"/>
</dbReference>
<dbReference type="Gene3D" id="3.40.50.450">
    <property type="match status" value="1"/>
</dbReference>
<dbReference type="SUPFAM" id="SSF102405">
    <property type="entry name" value="MCP/YpsA-like"/>
    <property type="match status" value="1"/>
</dbReference>
<dbReference type="Pfam" id="PF01713">
    <property type="entry name" value="Smr"/>
    <property type="match status" value="1"/>
</dbReference>
<sequence length="572" mass="63653">MTIVELSFELSATSSMLKISNILLCLDIVVKLYNSINAFMSDDELDWQKNVKPIECGKVTLKVDHKVNTKSMVDKGTSDLQRNFLNTNNGHSSFCLDQNTKSKVDRGKYFISDKLDLHGYSIEDAYCKLIDFIIKNYRAGNRCLLVITGYGSATNKTDTIKNNLNKWLNDTKIQHMVLYYQQATKKHGVTLHLVLKYLLWNHQLQLHLPDTQINKLNNKELEVWLSLARTIGPIKFFSILRTHGSLDEVLKYLNRVANNKVYGIQDAREEINNAERIGAKIIPACDPDYPDLLRNISSCPPIITALGDVSLLSCEIIAIIGGRNSSMNGRNFANKLALDLSEAGFIVVSGLAKGIDTAANSVIYKNHPTIAVTASGIDVVYPKENFDLYKKITGNGGLVITELPFATKPKPQYFPQRNRIISGLSLGVVVIEASKRSGSLITADFALNQGREVFAVSGFPLDSRCSGSNYLIKNGAKLIESADDIIESIRFSLPPQQKSLFDVEHHFVNQKQEKLQQAKSVIVNHINSVPVDIDELILASGLSTNIALMALLELELENRIERSPGNKISLIF</sequence>
<organism evidence="3 4">
    <name type="scientific">Glossina austeni</name>
    <name type="common">Savannah tsetse fly</name>
    <dbReference type="NCBI Taxonomy" id="7395"/>
    <lineage>
        <taxon>Eukaryota</taxon>
        <taxon>Metazoa</taxon>
        <taxon>Ecdysozoa</taxon>
        <taxon>Arthropoda</taxon>
        <taxon>Hexapoda</taxon>
        <taxon>Insecta</taxon>
        <taxon>Pterygota</taxon>
        <taxon>Neoptera</taxon>
        <taxon>Endopterygota</taxon>
        <taxon>Diptera</taxon>
        <taxon>Brachycera</taxon>
        <taxon>Muscomorpha</taxon>
        <taxon>Hippoboscoidea</taxon>
        <taxon>Glossinidae</taxon>
        <taxon>Glossina</taxon>
    </lineage>
</organism>
<dbReference type="InterPro" id="IPR036063">
    <property type="entry name" value="Smr_dom_sf"/>
</dbReference>
<dbReference type="AlphaFoldDB" id="A0A1A9VJM1"/>
<dbReference type="SUPFAM" id="SSF160443">
    <property type="entry name" value="SMR domain-like"/>
    <property type="match status" value="1"/>
</dbReference>
<dbReference type="PANTHER" id="PTHR43022:SF1">
    <property type="entry name" value="PROTEIN SMF"/>
    <property type="match status" value="1"/>
</dbReference>
<keyword evidence="4" id="KW-1185">Reference proteome</keyword>
<evidence type="ECO:0000259" key="2">
    <source>
        <dbReference type="PROSITE" id="PS50828"/>
    </source>
</evidence>
<dbReference type="Pfam" id="PF02481">
    <property type="entry name" value="DNA_processg_A"/>
    <property type="match status" value="1"/>
</dbReference>
<accession>A0A1A9VJM1</accession>
<evidence type="ECO:0000313" key="4">
    <source>
        <dbReference type="Proteomes" id="UP000078200"/>
    </source>
</evidence>
<feature type="domain" description="Smr" evidence="2">
    <location>
        <begin position="115"/>
        <end position="195"/>
    </location>
</feature>
<dbReference type="InterPro" id="IPR057666">
    <property type="entry name" value="DrpA_SLOG"/>
</dbReference>
<dbReference type="Pfam" id="PF17782">
    <property type="entry name" value="WHD_DprA"/>
    <property type="match status" value="1"/>
</dbReference>
<protein>
    <submittedName>
        <fullName evidence="3">Smr domain-containing protein</fullName>
    </submittedName>
</protein>
<proteinExistence type="inferred from homology"/>
<evidence type="ECO:0000313" key="3">
    <source>
        <dbReference type="EnsemblMetazoa" id="GAUT039446-PA"/>
    </source>
</evidence>
<dbReference type="VEuPathDB" id="VectorBase:GAUT039446"/>
<evidence type="ECO:0000256" key="1">
    <source>
        <dbReference type="ARBA" id="ARBA00006525"/>
    </source>
</evidence>
<dbReference type="InterPro" id="IPR041614">
    <property type="entry name" value="DprA_WH"/>
</dbReference>
<dbReference type="EnsemblMetazoa" id="GAUT039446-RA">
    <property type="protein sequence ID" value="GAUT039446-PA"/>
    <property type="gene ID" value="GAUT039446"/>
</dbReference>
<comment type="similarity">
    <text evidence="1">Belongs to the DprA/Smf family.</text>
</comment>
<dbReference type="Proteomes" id="UP000078200">
    <property type="component" value="Unassembled WGS sequence"/>
</dbReference>
<dbReference type="PANTHER" id="PTHR43022">
    <property type="entry name" value="PROTEIN SMF"/>
    <property type="match status" value="1"/>
</dbReference>
<reference evidence="3" key="1">
    <citation type="submission" date="2020-05" db="UniProtKB">
        <authorList>
            <consortium name="EnsemblMetazoa"/>
        </authorList>
    </citation>
    <scope>IDENTIFICATION</scope>
    <source>
        <strain evidence="3">TTRI</strain>
    </source>
</reference>
<dbReference type="InterPro" id="IPR036388">
    <property type="entry name" value="WH-like_DNA-bd_sf"/>
</dbReference>
<dbReference type="InterPro" id="IPR003488">
    <property type="entry name" value="DprA"/>
</dbReference>
<name>A0A1A9VJM1_GLOAU</name>
<dbReference type="NCBIfam" id="TIGR00732">
    <property type="entry name" value="dprA"/>
    <property type="match status" value="1"/>
</dbReference>
<dbReference type="PROSITE" id="PS50828">
    <property type="entry name" value="SMR"/>
    <property type="match status" value="1"/>
</dbReference>
<dbReference type="InterPro" id="IPR002625">
    <property type="entry name" value="Smr_dom"/>
</dbReference>
<dbReference type="Gene3D" id="3.30.1370.110">
    <property type="match status" value="1"/>
</dbReference>